<feature type="signal peptide" evidence="1">
    <location>
        <begin position="1"/>
        <end position="30"/>
    </location>
</feature>
<evidence type="ECO:0000313" key="3">
    <source>
        <dbReference type="EMBL" id="ADJ28490.1"/>
    </source>
</evidence>
<keyword evidence="1" id="KW-0732">Signal</keyword>
<feature type="chain" id="PRO_5003116598" description="ABC-type transport auxiliary lipoprotein component domain-containing protein" evidence="1">
    <location>
        <begin position="31"/>
        <end position="217"/>
    </location>
</feature>
<evidence type="ECO:0000259" key="2">
    <source>
        <dbReference type="Pfam" id="PF03886"/>
    </source>
</evidence>
<evidence type="ECO:0000313" key="4">
    <source>
        <dbReference type="Proteomes" id="UP000000393"/>
    </source>
</evidence>
<reference evidence="3 4" key="1">
    <citation type="submission" date="2010-06" db="EMBL/GenBank/DDBJ databases">
        <title>Complete sequence of chromosome of Nitrosococcus watsoni C-113.</title>
        <authorList>
            <consortium name="US DOE Joint Genome Institute"/>
            <person name="Lucas S."/>
            <person name="Copeland A."/>
            <person name="Lapidus A."/>
            <person name="Cheng J.-F."/>
            <person name="Bruce D."/>
            <person name="Goodwin L."/>
            <person name="Pitluck S."/>
            <person name="Malfatti S.A."/>
            <person name="Chain P.S.G."/>
            <person name="Land M."/>
            <person name="Hauser L."/>
            <person name="Kyrpides N."/>
            <person name="Ivanova N."/>
            <person name="Cambell M.A."/>
            <person name="Heidelberg J.F."/>
            <person name="Klotz M.G."/>
            <person name="Woyke T."/>
        </authorList>
    </citation>
    <scope>NUCLEOTIDE SEQUENCE [LARGE SCALE GENOMIC DNA]</scope>
    <source>
        <strain evidence="3 4">C-113</strain>
    </source>
</reference>
<feature type="domain" description="ABC-type transport auxiliary lipoprotein component" evidence="2">
    <location>
        <begin position="45"/>
        <end position="203"/>
    </location>
</feature>
<dbReference type="Pfam" id="PF03886">
    <property type="entry name" value="ABC_trans_aux"/>
    <property type="match status" value="1"/>
</dbReference>
<dbReference type="Proteomes" id="UP000000393">
    <property type="component" value="Chromosome"/>
</dbReference>
<dbReference type="EMBL" id="CP002086">
    <property type="protein sequence ID" value="ADJ28490.1"/>
    <property type="molecule type" value="Genomic_DNA"/>
</dbReference>
<protein>
    <recommendedName>
        <fullName evidence="2">ABC-type transport auxiliary lipoprotein component domain-containing protein</fullName>
    </recommendedName>
</protein>
<dbReference type="SUPFAM" id="SSF159594">
    <property type="entry name" value="XCC0632-like"/>
    <property type="match status" value="1"/>
</dbReference>
<dbReference type="InterPro" id="IPR005586">
    <property type="entry name" value="ABC_trans_aux"/>
</dbReference>
<sequence length="217" mass="24128">MKTVCGITRQRVISRMMFLAFASLSMTLPACTLLPSSAPLQTFILPPSKPVDASNAAPLKAILRIATPQANEILKGRRILVMPTSNQLNVYQGARWSLDAPSLLRDHLMDVFRRNGRLAGVIGENNPVDSDFLLLSELHAFHSEYRGKKPWAVIRLDVQLIDSTSRDLLASRRFSVPVESQDERLESVVEAFGQAVDELSRQLVEWSLINIANHPAS</sequence>
<dbReference type="HOGENOM" id="CLU_093163_2_0_6"/>
<keyword evidence="4" id="KW-1185">Reference proteome</keyword>
<dbReference type="RefSeq" id="WP_013220582.1">
    <property type="nucleotide sequence ID" value="NC_014315.1"/>
</dbReference>
<organism evidence="3 4">
    <name type="scientific">Nitrosococcus watsoni (strain C-113)</name>
    <dbReference type="NCBI Taxonomy" id="105559"/>
    <lineage>
        <taxon>Bacteria</taxon>
        <taxon>Pseudomonadati</taxon>
        <taxon>Pseudomonadota</taxon>
        <taxon>Gammaproteobacteria</taxon>
        <taxon>Chromatiales</taxon>
        <taxon>Chromatiaceae</taxon>
        <taxon>Nitrosococcus</taxon>
    </lineage>
</organism>
<dbReference type="eggNOG" id="COG3218">
    <property type="taxonomic scope" value="Bacteria"/>
</dbReference>
<accession>D8K6G3</accession>
<dbReference type="STRING" id="105559.Nwat_1603"/>
<dbReference type="Gene3D" id="3.40.50.10610">
    <property type="entry name" value="ABC-type transport auxiliary lipoprotein component"/>
    <property type="match status" value="1"/>
</dbReference>
<name>D8K6G3_NITWC</name>
<proteinExistence type="predicted"/>
<evidence type="ECO:0000256" key="1">
    <source>
        <dbReference type="SAM" id="SignalP"/>
    </source>
</evidence>
<dbReference type="AlphaFoldDB" id="D8K6G3"/>
<gene>
    <name evidence="3" type="ordered locus">Nwat_1603</name>
</gene>
<dbReference type="KEGG" id="nwa:Nwat_1603"/>